<sequence>MFKVYVYDQLSQFIYTAHNDKVEIQVFNFFDDKNQIADCVIAGKSLQFEMTRHSAEFFLALLISCLKVCVYPFVVLEKC</sequence>
<dbReference type="EMBL" id="MUJZ01045160">
    <property type="protein sequence ID" value="OTF74806.1"/>
    <property type="molecule type" value="Genomic_DNA"/>
</dbReference>
<proteinExistence type="predicted"/>
<dbReference type="AlphaFoldDB" id="A0A1Y3B5C5"/>
<dbReference type="Proteomes" id="UP000194236">
    <property type="component" value="Unassembled WGS sequence"/>
</dbReference>
<gene>
    <name evidence="2" type="ORF">BLA29_011229</name>
</gene>
<keyword evidence="1" id="KW-1133">Transmembrane helix</keyword>
<evidence type="ECO:0000256" key="1">
    <source>
        <dbReference type="SAM" id="Phobius"/>
    </source>
</evidence>
<protein>
    <submittedName>
        <fullName evidence="2">Uncharacterized protein</fullName>
    </submittedName>
</protein>
<keyword evidence="1" id="KW-0472">Membrane</keyword>
<name>A0A1Y3B5C5_EURMA</name>
<evidence type="ECO:0000313" key="2">
    <source>
        <dbReference type="EMBL" id="OTF74806.1"/>
    </source>
</evidence>
<keyword evidence="3" id="KW-1185">Reference proteome</keyword>
<comment type="caution">
    <text evidence="2">The sequence shown here is derived from an EMBL/GenBank/DDBJ whole genome shotgun (WGS) entry which is preliminary data.</text>
</comment>
<feature type="transmembrane region" description="Helical" evidence="1">
    <location>
        <begin position="57"/>
        <end position="76"/>
    </location>
</feature>
<keyword evidence="1" id="KW-0812">Transmembrane</keyword>
<reference evidence="2 3" key="1">
    <citation type="submission" date="2017-03" db="EMBL/GenBank/DDBJ databases">
        <title>Genome Survey of Euroglyphus maynei.</title>
        <authorList>
            <person name="Arlian L.G."/>
            <person name="Morgan M.S."/>
            <person name="Rider S.D."/>
        </authorList>
    </citation>
    <scope>NUCLEOTIDE SEQUENCE [LARGE SCALE GENOMIC DNA]</scope>
    <source>
        <strain evidence="2">Arlian Lab</strain>
        <tissue evidence="2">Whole body</tissue>
    </source>
</reference>
<accession>A0A1Y3B5C5</accession>
<evidence type="ECO:0000313" key="3">
    <source>
        <dbReference type="Proteomes" id="UP000194236"/>
    </source>
</evidence>
<organism evidence="2 3">
    <name type="scientific">Euroglyphus maynei</name>
    <name type="common">Mayne's house dust mite</name>
    <dbReference type="NCBI Taxonomy" id="6958"/>
    <lineage>
        <taxon>Eukaryota</taxon>
        <taxon>Metazoa</taxon>
        <taxon>Ecdysozoa</taxon>
        <taxon>Arthropoda</taxon>
        <taxon>Chelicerata</taxon>
        <taxon>Arachnida</taxon>
        <taxon>Acari</taxon>
        <taxon>Acariformes</taxon>
        <taxon>Sarcoptiformes</taxon>
        <taxon>Astigmata</taxon>
        <taxon>Psoroptidia</taxon>
        <taxon>Analgoidea</taxon>
        <taxon>Pyroglyphidae</taxon>
        <taxon>Pyroglyphinae</taxon>
        <taxon>Euroglyphus</taxon>
    </lineage>
</organism>